<dbReference type="EMBL" id="JAPDPJ010000019">
    <property type="protein sequence ID" value="MCW3786818.1"/>
    <property type="molecule type" value="Genomic_DNA"/>
</dbReference>
<gene>
    <name evidence="2" type="ORF">OM075_10085</name>
</gene>
<protein>
    <submittedName>
        <fullName evidence="2">Retroviral-like aspartic protease family protein</fullName>
    </submittedName>
</protein>
<sequence length="384" mass="41940">MKKYFLLIVLSVIGLAQGFSQGKNFTELQYHDNNGVPVVEVVIKDNTYRFMLDTGTGMSCVSDRLVNAEKLEYSQSQKSMQGLGYNLYVATIPQMQIGNIETSNVQGIVMSVDNVILSTLGVDGIIGADILMNYVVTFNSLKKIIVLSDSADEAISDWQTLKLWNNAPIFEVKLQGKDELYDVPALFDSGNGTGALTLPSVEGFEQWSGAGIIANVIEGRGAVGSMVGGLAKYDKIYRGKLNDFHVGNVVFKNLPVMTGGVGYLQLCYKMTDLGQIIIDYPNKRYKFEPFENGTVWPGDNRTVMTGLDNGKLRIAAVWGDKAQAEIEPGYIITAIGEKTLSDSVDSLPNIDELIRQYGAENAVITVQDKLGSVKELPASLFLAQ</sequence>
<organism evidence="2 3">
    <name type="scientific">Plebeiibacterium sediminum</name>
    <dbReference type="NCBI Taxonomy" id="2992112"/>
    <lineage>
        <taxon>Bacteria</taxon>
        <taxon>Pseudomonadati</taxon>
        <taxon>Bacteroidota</taxon>
        <taxon>Bacteroidia</taxon>
        <taxon>Marinilabiliales</taxon>
        <taxon>Marinilabiliaceae</taxon>
        <taxon>Plebeiibacterium</taxon>
    </lineage>
</organism>
<keyword evidence="2" id="KW-0378">Hydrolase</keyword>
<dbReference type="CDD" id="cd05483">
    <property type="entry name" value="retropepsin_like_bacteria"/>
    <property type="match status" value="1"/>
</dbReference>
<dbReference type="RefSeq" id="WP_301190383.1">
    <property type="nucleotide sequence ID" value="NZ_JAPDPJ010000019.1"/>
</dbReference>
<evidence type="ECO:0000313" key="2">
    <source>
        <dbReference type="EMBL" id="MCW3786818.1"/>
    </source>
</evidence>
<keyword evidence="1" id="KW-0732">Signal</keyword>
<keyword evidence="3" id="KW-1185">Reference proteome</keyword>
<keyword evidence="2" id="KW-0645">Protease</keyword>
<reference evidence="2" key="1">
    <citation type="submission" date="2022-10" db="EMBL/GenBank/DDBJ databases">
        <authorList>
            <person name="Yu W.X."/>
        </authorList>
    </citation>
    <scope>NUCLEOTIDE SEQUENCE</scope>
    <source>
        <strain evidence="2">AAT</strain>
    </source>
</reference>
<proteinExistence type="predicted"/>
<dbReference type="AlphaFoldDB" id="A0AAE3M4E2"/>
<evidence type="ECO:0000313" key="3">
    <source>
        <dbReference type="Proteomes" id="UP001209229"/>
    </source>
</evidence>
<dbReference type="GO" id="GO:0006508">
    <property type="term" value="P:proteolysis"/>
    <property type="evidence" value="ECO:0007669"/>
    <property type="project" value="UniProtKB-KW"/>
</dbReference>
<dbReference type="Proteomes" id="UP001209229">
    <property type="component" value="Unassembled WGS sequence"/>
</dbReference>
<accession>A0AAE3M4E2</accession>
<dbReference type="Pfam" id="PF13975">
    <property type="entry name" value="gag-asp_proteas"/>
    <property type="match status" value="1"/>
</dbReference>
<comment type="caution">
    <text evidence="2">The sequence shown here is derived from an EMBL/GenBank/DDBJ whole genome shotgun (WGS) entry which is preliminary data.</text>
</comment>
<evidence type="ECO:0000256" key="1">
    <source>
        <dbReference type="SAM" id="SignalP"/>
    </source>
</evidence>
<feature type="signal peptide" evidence="1">
    <location>
        <begin position="1"/>
        <end position="22"/>
    </location>
</feature>
<dbReference type="GO" id="GO:0008233">
    <property type="term" value="F:peptidase activity"/>
    <property type="evidence" value="ECO:0007669"/>
    <property type="project" value="UniProtKB-KW"/>
</dbReference>
<dbReference type="Gene3D" id="2.40.70.10">
    <property type="entry name" value="Acid Proteases"/>
    <property type="match status" value="1"/>
</dbReference>
<name>A0AAE3M4E2_9BACT</name>
<dbReference type="InterPro" id="IPR021109">
    <property type="entry name" value="Peptidase_aspartic_dom_sf"/>
</dbReference>
<dbReference type="InterPro" id="IPR034122">
    <property type="entry name" value="Retropepsin-like_bacterial"/>
</dbReference>
<dbReference type="SUPFAM" id="SSF50630">
    <property type="entry name" value="Acid proteases"/>
    <property type="match status" value="1"/>
</dbReference>
<feature type="chain" id="PRO_5042002268" evidence="1">
    <location>
        <begin position="23"/>
        <end position="384"/>
    </location>
</feature>